<protein>
    <recommendedName>
        <fullName evidence="3">EfeO-type cupredoxin-like domain-containing protein</fullName>
    </recommendedName>
</protein>
<dbReference type="AlphaFoldDB" id="A0A5Q5BKA1"/>
<feature type="chain" id="PRO_5024395896" description="EfeO-type cupredoxin-like domain-containing protein" evidence="1">
    <location>
        <begin position="32"/>
        <end position="141"/>
    </location>
</feature>
<reference evidence="2" key="1">
    <citation type="submission" date="2006-06" db="EMBL/GenBank/DDBJ databases">
        <title>Complete sequence of chromosome of Mycobacterium sp. MCS.</title>
        <authorList>
            <consortium name="US DOE Joint Genome Institute"/>
            <person name="Copeland A."/>
            <person name="Lucas S."/>
            <person name="Lapidus A."/>
            <person name="Barry K."/>
            <person name="Detter J.C."/>
            <person name="Glavina del Rio T."/>
            <person name="Hammon N."/>
            <person name="Israni S."/>
            <person name="Dalin E."/>
            <person name="Tice H."/>
            <person name="Pitluck S."/>
            <person name="Martinez M."/>
            <person name="Schmutz J."/>
            <person name="Larimer F."/>
            <person name="Land M."/>
            <person name="Hauser L."/>
            <person name="Kyrpides N."/>
            <person name="Kim E."/>
            <person name="Miller C.D."/>
            <person name="Hughes J.E."/>
            <person name="Anderson A.J."/>
            <person name="Sims R.C."/>
            <person name="Richardson P."/>
        </authorList>
    </citation>
    <scope>NUCLEOTIDE SEQUENCE [LARGE SCALE GENOMIC DNA]</scope>
    <source>
        <strain evidence="2">MCS</strain>
    </source>
</reference>
<gene>
    <name evidence="2" type="ordered locus">Mmcs_2650</name>
</gene>
<accession>A0A5Q5BKA1</accession>
<evidence type="ECO:0000313" key="2">
    <source>
        <dbReference type="EMBL" id="ABG08758.1"/>
    </source>
</evidence>
<name>A0A5Q5BKA1_MYCSS</name>
<organism evidence="2">
    <name type="scientific">Mycobacterium sp. (strain MCS)</name>
    <dbReference type="NCBI Taxonomy" id="164756"/>
    <lineage>
        <taxon>Bacteria</taxon>
        <taxon>Bacillati</taxon>
        <taxon>Actinomycetota</taxon>
        <taxon>Actinomycetes</taxon>
        <taxon>Mycobacteriales</taxon>
        <taxon>Mycobacteriaceae</taxon>
        <taxon>Mycobacterium</taxon>
    </lineage>
</organism>
<feature type="signal peptide" evidence="1">
    <location>
        <begin position="1"/>
        <end position="31"/>
    </location>
</feature>
<proteinExistence type="predicted"/>
<dbReference type="KEGG" id="mmc:Mmcs_2650"/>
<sequence precursor="true">MTSVGRRLVATSSVAAVAVFLAACGQDNSEAAPPSPSAIATGPAPISGPPEALVVEMVIKGGTVTPANARMQGTVGEPIVLRVDSDTTDELHVHSVPEHSFTVEPRSGQEFQFRTEVPGNVEIELHDLNQVVATVQVGPGS</sequence>
<dbReference type="PROSITE" id="PS51257">
    <property type="entry name" value="PROKAR_LIPOPROTEIN"/>
    <property type="match status" value="1"/>
</dbReference>
<evidence type="ECO:0000256" key="1">
    <source>
        <dbReference type="SAM" id="SignalP"/>
    </source>
</evidence>
<keyword evidence="1" id="KW-0732">Signal</keyword>
<dbReference type="EMBL" id="CP000384">
    <property type="protein sequence ID" value="ABG08758.1"/>
    <property type="molecule type" value="Genomic_DNA"/>
</dbReference>
<evidence type="ECO:0008006" key="3">
    <source>
        <dbReference type="Google" id="ProtNLM"/>
    </source>
</evidence>